<feature type="region of interest" description="Disordered" evidence="1">
    <location>
        <begin position="1"/>
        <end position="81"/>
    </location>
</feature>
<feature type="compositionally biased region" description="Basic and acidic residues" evidence="1">
    <location>
        <begin position="40"/>
        <end position="56"/>
    </location>
</feature>
<proteinExistence type="predicted"/>
<accession>A0A6J4IAG4</accession>
<organism evidence="2">
    <name type="scientific">uncultured Actinomycetospora sp</name>
    <dbReference type="NCBI Taxonomy" id="1135996"/>
    <lineage>
        <taxon>Bacteria</taxon>
        <taxon>Bacillati</taxon>
        <taxon>Actinomycetota</taxon>
        <taxon>Actinomycetes</taxon>
        <taxon>Pseudonocardiales</taxon>
        <taxon>Pseudonocardiaceae</taxon>
        <taxon>Actinomycetospora</taxon>
        <taxon>environmental samples</taxon>
    </lineage>
</organism>
<feature type="compositionally biased region" description="Basic residues" evidence="1">
    <location>
        <begin position="18"/>
        <end position="36"/>
    </location>
</feature>
<evidence type="ECO:0000313" key="2">
    <source>
        <dbReference type="EMBL" id="CAA9244762.1"/>
    </source>
</evidence>
<reference evidence="2" key="1">
    <citation type="submission" date="2020-02" db="EMBL/GenBank/DDBJ databases">
        <authorList>
            <person name="Meier V. D."/>
        </authorList>
    </citation>
    <scope>NUCLEOTIDE SEQUENCE</scope>
    <source>
        <strain evidence="2">AVDCRST_MAG54</strain>
    </source>
</reference>
<name>A0A6J4IAG4_9PSEU</name>
<sequence length="81" mass="8633">DGVRVGAADPADAEVRGGPRRGHGAFHPDHKRRRGAPVRVHREPGDPGELRGDRVGDVLGGAAHPRGVRAEPRAVRASRRL</sequence>
<evidence type="ECO:0000256" key="1">
    <source>
        <dbReference type="SAM" id="MobiDB-lite"/>
    </source>
</evidence>
<dbReference type="EMBL" id="CADCTH010000229">
    <property type="protein sequence ID" value="CAA9244762.1"/>
    <property type="molecule type" value="Genomic_DNA"/>
</dbReference>
<gene>
    <name evidence="2" type="ORF">AVDCRST_MAG54-1692</name>
</gene>
<feature type="non-terminal residue" evidence="2">
    <location>
        <position position="1"/>
    </location>
</feature>
<feature type="non-terminal residue" evidence="2">
    <location>
        <position position="81"/>
    </location>
</feature>
<dbReference type="AlphaFoldDB" id="A0A6J4IAG4"/>
<protein>
    <submittedName>
        <fullName evidence="2">Uncharacterized protein</fullName>
    </submittedName>
</protein>